<reference evidence="1 2" key="1">
    <citation type="journal article" date="2019" name="Int. J. Syst. Evol. Microbiol.">
        <title>The Global Catalogue of Microorganisms (GCM) 10K type strain sequencing project: providing services to taxonomists for standard genome sequencing and annotation.</title>
        <authorList>
            <consortium name="The Broad Institute Genomics Platform"/>
            <consortium name="The Broad Institute Genome Sequencing Center for Infectious Disease"/>
            <person name="Wu L."/>
            <person name="Ma J."/>
        </authorList>
    </citation>
    <scope>NUCLEOTIDE SEQUENCE [LARGE SCALE GENOMIC DNA]</scope>
    <source>
        <strain evidence="1 2">JCM 9933</strain>
    </source>
</reference>
<accession>A0ABN1FFJ8</accession>
<evidence type="ECO:0008006" key="3">
    <source>
        <dbReference type="Google" id="ProtNLM"/>
    </source>
</evidence>
<gene>
    <name evidence="1" type="ORF">GCM10009416_30360</name>
</gene>
<comment type="caution">
    <text evidence="1">The sequence shown here is derived from an EMBL/GenBank/DDBJ whole genome shotgun (WGS) entry which is preliminary data.</text>
</comment>
<name>A0ABN1FFJ8_9PROT</name>
<keyword evidence="2" id="KW-1185">Reference proteome</keyword>
<dbReference type="EMBL" id="BAAAFZ010000047">
    <property type="protein sequence ID" value="GAA0589750.1"/>
    <property type="molecule type" value="Genomic_DNA"/>
</dbReference>
<protein>
    <recommendedName>
        <fullName evidence="3">Lipoprotein</fullName>
    </recommendedName>
</protein>
<dbReference type="Proteomes" id="UP001501588">
    <property type="component" value="Unassembled WGS sequence"/>
</dbReference>
<dbReference type="PROSITE" id="PS51257">
    <property type="entry name" value="PROKAR_LIPOPROTEIN"/>
    <property type="match status" value="1"/>
</dbReference>
<evidence type="ECO:0000313" key="2">
    <source>
        <dbReference type="Proteomes" id="UP001501588"/>
    </source>
</evidence>
<proteinExistence type="predicted"/>
<sequence length="70" mass="7389">MHFNMRSDARGAAQTALHLGLLAGCGALVAAAPGASALPAMRSRARAHPAHAFRYDESCARMCLRRRGAL</sequence>
<evidence type="ECO:0000313" key="1">
    <source>
        <dbReference type="EMBL" id="GAA0589750.1"/>
    </source>
</evidence>
<organism evidence="1 2">
    <name type="scientific">Craurococcus roseus</name>
    <dbReference type="NCBI Taxonomy" id="77585"/>
    <lineage>
        <taxon>Bacteria</taxon>
        <taxon>Pseudomonadati</taxon>
        <taxon>Pseudomonadota</taxon>
        <taxon>Alphaproteobacteria</taxon>
        <taxon>Acetobacterales</taxon>
        <taxon>Acetobacteraceae</taxon>
        <taxon>Craurococcus</taxon>
    </lineage>
</organism>